<dbReference type="GO" id="GO:0000460">
    <property type="term" value="P:maturation of 5.8S rRNA"/>
    <property type="evidence" value="ECO:0007669"/>
    <property type="project" value="EnsemblFungi"/>
</dbReference>
<keyword evidence="2" id="KW-1185">Reference proteome</keyword>
<dbReference type="InterPro" id="IPR013241">
    <property type="entry name" value="RNase_P_Pop3"/>
</dbReference>
<evidence type="ECO:0000313" key="2">
    <source>
        <dbReference type="Proteomes" id="UP000005627"/>
    </source>
</evidence>
<dbReference type="GeneID" id="11503496"/>
<dbReference type="HOGENOM" id="CLU_047273_0_0_1"/>
<name>G8ZU35_TORDE</name>
<dbReference type="GO" id="GO:0001682">
    <property type="term" value="P:tRNA 5'-leader removal"/>
    <property type="evidence" value="ECO:0007669"/>
    <property type="project" value="EnsemblFungi"/>
</dbReference>
<gene>
    <name evidence="1" type="primary">TDEL0D05450</name>
    <name evidence="1" type="ORF">TDEL_0D05450</name>
</gene>
<dbReference type="GO" id="GO:0000294">
    <property type="term" value="P:nuclear-transcribed mRNA catabolic process, RNase MRP-dependent"/>
    <property type="evidence" value="ECO:0007669"/>
    <property type="project" value="EnsemblFungi"/>
</dbReference>
<dbReference type="GO" id="GO:0005655">
    <property type="term" value="C:nucleolar ribonuclease P complex"/>
    <property type="evidence" value="ECO:0007669"/>
    <property type="project" value="EnsemblFungi"/>
</dbReference>
<dbReference type="Pfam" id="PF08228">
    <property type="entry name" value="RNase_P_pop3"/>
    <property type="match status" value="1"/>
</dbReference>
<dbReference type="OrthoDB" id="20109at2759"/>
<dbReference type="EMBL" id="HE616745">
    <property type="protein sequence ID" value="CCE92129.1"/>
    <property type="molecule type" value="Genomic_DNA"/>
</dbReference>
<proteinExistence type="predicted"/>
<dbReference type="GO" id="GO:0000171">
    <property type="term" value="F:ribonuclease MRP activity"/>
    <property type="evidence" value="ECO:0007669"/>
    <property type="project" value="EnsemblFungi"/>
</dbReference>
<dbReference type="Proteomes" id="UP000005627">
    <property type="component" value="Chromosome 4"/>
</dbReference>
<dbReference type="AlphaFoldDB" id="G8ZU35"/>
<dbReference type="RefSeq" id="XP_003681340.1">
    <property type="nucleotide sequence ID" value="XM_003681292.1"/>
</dbReference>
<organism evidence="1 2">
    <name type="scientific">Torulaspora delbrueckii</name>
    <name type="common">Yeast</name>
    <name type="synonym">Candida colliculosa</name>
    <dbReference type="NCBI Taxonomy" id="4950"/>
    <lineage>
        <taxon>Eukaryota</taxon>
        <taxon>Fungi</taxon>
        <taxon>Dikarya</taxon>
        <taxon>Ascomycota</taxon>
        <taxon>Saccharomycotina</taxon>
        <taxon>Saccharomycetes</taxon>
        <taxon>Saccharomycetales</taxon>
        <taxon>Saccharomycetaceae</taxon>
        <taxon>Torulaspora</taxon>
    </lineage>
</organism>
<dbReference type="GO" id="GO:0004526">
    <property type="term" value="F:ribonuclease P activity"/>
    <property type="evidence" value="ECO:0007669"/>
    <property type="project" value="EnsemblFungi"/>
</dbReference>
<dbReference type="KEGG" id="tdl:TDEL_0D05450"/>
<dbReference type="eggNOG" id="ENOG502RZX7">
    <property type="taxonomic scope" value="Eukaryota"/>
</dbReference>
<accession>G8ZU35</accession>
<evidence type="ECO:0000313" key="1">
    <source>
        <dbReference type="EMBL" id="CCE92129.1"/>
    </source>
</evidence>
<dbReference type="GO" id="GO:0000172">
    <property type="term" value="C:ribonuclease MRP complex"/>
    <property type="evidence" value="ECO:0007669"/>
    <property type="project" value="EnsemblFungi"/>
</dbReference>
<sequence length="193" mass="22170">MSLKEVDKKLVKRRQVYRPVLDNPFTNERALWPRVKDPQFIWELLNTTVLSKIKGLASVPLNEWPWDVITDYNEIVQLLETGEEDVVLYVCNRDSDVSSVLLQQIPLLCYMSECSVTLVQLPSGSHQAIQEAITSSPLRCQDGLLLLRCNDKISDNFRDQIAQQVDPLQFPWLEGVKHLPATVRRLKTSQPSR</sequence>
<reference evidence="1 2" key="1">
    <citation type="journal article" date="2011" name="Proc. Natl. Acad. Sci. U.S.A.">
        <title>Evolutionary erosion of yeast sex chromosomes by mating-type switching accidents.</title>
        <authorList>
            <person name="Gordon J.L."/>
            <person name="Armisen D."/>
            <person name="Proux-Wera E."/>
            <person name="Oheigeartaigh S.S."/>
            <person name="Byrne K.P."/>
            <person name="Wolfe K.H."/>
        </authorList>
    </citation>
    <scope>NUCLEOTIDE SEQUENCE [LARGE SCALE GENOMIC DNA]</scope>
    <source>
        <strain evidence="2">ATCC 10662 / CBS 1146 / NBRC 0425 / NCYC 2629 / NRRL Y-866</strain>
    </source>
</reference>
<dbReference type="PANTHER" id="PTHR28272">
    <property type="entry name" value="RIBONUCLEASES P/MRP PROTEIN SUBUNIT POP3"/>
    <property type="match status" value="1"/>
</dbReference>
<protein>
    <submittedName>
        <fullName evidence="1">Uncharacterized protein</fullName>
    </submittedName>
</protein>
<dbReference type="InParanoid" id="G8ZU35"/>
<dbReference type="STRING" id="1076872.G8ZU35"/>
<dbReference type="FunCoup" id="G8ZU35">
    <property type="interactions" value="131"/>
</dbReference>
<dbReference type="PANTHER" id="PTHR28272:SF1">
    <property type="entry name" value="RIBONUCLEASES P_MRP PROTEIN SUBUNIT POP3"/>
    <property type="match status" value="1"/>
</dbReference>
<dbReference type="GO" id="GO:0034965">
    <property type="term" value="P:intronic box C/D snoRNA processing"/>
    <property type="evidence" value="ECO:0007669"/>
    <property type="project" value="EnsemblFungi"/>
</dbReference>
<dbReference type="GO" id="GO:0005829">
    <property type="term" value="C:cytosol"/>
    <property type="evidence" value="ECO:0007669"/>
    <property type="project" value="EnsemblFungi"/>
</dbReference>